<reference evidence="1" key="1">
    <citation type="submission" date="2022-11" db="EMBL/GenBank/DDBJ databases">
        <title>Chromosome-level genome of Pogonophryne albipinna.</title>
        <authorList>
            <person name="Jo E."/>
        </authorList>
    </citation>
    <scope>NUCLEOTIDE SEQUENCE</scope>
    <source>
        <strain evidence="1">SGF0006</strain>
        <tissue evidence="1">Muscle</tissue>
    </source>
</reference>
<gene>
    <name evidence="1" type="ORF">JOQ06_000657</name>
</gene>
<proteinExistence type="predicted"/>
<name>A0AAD6F892_9TELE</name>
<protein>
    <submittedName>
        <fullName evidence="1">Uncharacterized protein</fullName>
    </submittedName>
</protein>
<evidence type="ECO:0000313" key="2">
    <source>
        <dbReference type="Proteomes" id="UP001219934"/>
    </source>
</evidence>
<feature type="non-terminal residue" evidence="1">
    <location>
        <position position="103"/>
    </location>
</feature>
<dbReference type="EMBL" id="JAPTMU010000023">
    <property type="protein sequence ID" value="KAJ4924417.1"/>
    <property type="molecule type" value="Genomic_DNA"/>
</dbReference>
<feature type="non-terminal residue" evidence="1">
    <location>
        <position position="1"/>
    </location>
</feature>
<dbReference type="AlphaFoldDB" id="A0AAD6F892"/>
<keyword evidence="2" id="KW-1185">Reference proteome</keyword>
<evidence type="ECO:0000313" key="1">
    <source>
        <dbReference type="EMBL" id="KAJ4924417.1"/>
    </source>
</evidence>
<sequence>KVHNSAEITSWKPPHLYAAIIFAPKMSARPAATTHSAYQHHGELSQSLSPNALLAAIPSSSNWEQIEGNGVHYPIFRLTTNWPHVLLVMTPNKQAQDHSVVAD</sequence>
<comment type="caution">
    <text evidence="1">The sequence shown here is derived from an EMBL/GenBank/DDBJ whole genome shotgun (WGS) entry which is preliminary data.</text>
</comment>
<dbReference type="Proteomes" id="UP001219934">
    <property type="component" value="Unassembled WGS sequence"/>
</dbReference>
<accession>A0AAD6F892</accession>
<organism evidence="1 2">
    <name type="scientific">Pogonophryne albipinna</name>
    <dbReference type="NCBI Taxonomy" id="1090488"/>
    <lineage>
        <taxon>Eukaryota</taxon>
        <taxon>Metazoa</taxon>
        <taxon>Chordata</taxon>
        <taxon>Craniata</taxon>
        <taxon>Vertebrata</taxon>
        <taxon>Euteleostomi</taxon>
        <taxon>Actinopterygii</taxon>
        <taxon>Neopterygii</taxon>
        <taxon>Teleostei</taxon>
        <taxon>Neoteleostei</taxon>
        <taxon>Acanthomorphata</taxon>
        <taxon>Eupercaria</taxon>
        <taxon>Perciformes</taxon>
        <taxon>Notothenioidei</taxon>
        <taxon>Pogonophryne</taxon>
    </lineage>
</organism>